<dbReference type="InterPro" id="IPR007094">
    <property type="entry name" value="RNA-dir_pol_PSvirus"/>
</dbReference>
<dbReference type="Pfam" id="PF12381">
    <property type="entry name" value="Peptidase_C3G"/>
    <property type="match status" value="1"/>
</dbReference>
<evidence type="ECO:0000256" key="2">
    <source>
        <dbReference type="ARBA" id="ARBA00022670"/>
    </source>
</evidence>
<dbReference type="PROSITE" id="PS51874">
    <property type="entry name" value="PCV_3C_PRO"/>
    <property type="match status" value="1"/>
</dbReference>
<dbReference type="Gene3D" id="1.20.960.20">
    <property type="match status" value="1"/>
</dbReference>
<sequence>MQQNKNDWESSETIGPLEKLNKKQVFVHTFFGMIIFDDDISNFIPTIEVLRQYLEDSDKELTDLLFSQPAQEIKPLAIILSSLFFDEIFDELIFELPMRIYSLFPTDFDFSNEGRWFELMDQWKNIEDTHAKALLICGDVESNPGPIPSRPVPPRNNDPRSVQLEKAIWKKEAKVRSLIREIQRMDKHINPRAQGLVNDFKKVIKNSAQSLNPDRIDCLSQDINSIARFIDNHLPSLQASFETTGVHISDNLVSIKDDLIKVLILLILFKLFMQFKKYRCAIVLVLLFVCQHYNLHSKIIELVKELLTCVSGATPVISPTVDLQERAQTEVRDRLNEIRNRYEDRPRAQMDTEELIYSPAFQLIGKIMFAFLAFVCIKKIPGKQDWDTYITRLDRIPKAHEGSKKILDFTTEYWNLAHESIKMMVLGKTREELRAAAGIYPEIDEWAMEVRKYLDLEERNKIDVDILIANKVEKLWSKGLEFKADKLLSREADRLVSSMLMPARTLFEYVTSSPIKGGGPRMKPVCVWLCGESGIGKTEVIYPLCIDVLRQMGLTTENDYQHQVYARQVETEFWDGYKGQKIVIYDDAFQKKDDRVNGNPELFEVIRSCNTFPQHLHMAALHEKNTFSAAELMLYTTNEMDVEIASLTYPAAFKNRMYEHAYVVQLKPQYTINKTDNYGNPHITLDHSKLNPEKPIDLDIYLFQKMNQNYEKVGEPLEYKEFSNLITEEWMRKKKESFDKLEFLKQYATRPMAQVETFYDCDFDFASDISTRLHAGENLTSIEYDYAADEEKFNQYISWKSHSKPVTVWQKYIDRFDSVYSSFKNKFTSLKNEVLEIIKDHPYLSMLGLVGTFLTIFGLYTSISNAFGGKDEPDIESGEIEAEINHSGDSRTIKATKPHVEISASGDIRTQKTPRPVVEISTSGDVRTQKVMRPQIESDNDANYLADFINGRRPQSQGCSDPSALMLVTDVLYKNTYKLLLKHDSKVVSIGNVTFLTGWVAAMPYHFLQALFLNNYLNGTFILTQDGVHDLIQFPVSHIAIDKNNELVLNNAVRLEHLSGDPQDCVVFCLHKQMCQPHRNILPHIVKQDDLKMLTGYMKGTMSTFYKHHGQFFRMYHTFGDITSVDSSIEIDLDLERNHHYTQRSYYSYQVSTVHGDCGSVIGIFSKRMIRKIIGMHIAGDANGIAYACPWTFERIDTALSKLEKISGPIVQMEYALDTLIDPFSQPALPDGGFVAIGKSSIRNGQATKTALLRSRIYGKLRQPTMAPAILKPIFIDGKMINPLMNGLKKCGKTPALLDNDEINACSNDISRLIRTNFANIDINFYKRVLSYEQAVKGADDDFMTSVNRVTSPGFPYSQQRSGQVGKTKWLGSNEDFDFTSENSLQMQQDVKNLINDCKNGIIRGVYCADTLKDEKRDLEKVAVGKTRVFSACPIHFVLAFRQYFLGFSAWCMHNRVDNEIAVGTNQYSLDWNKIALRLKRKGNPVIAGDFSNFDGSLNAQILWAILEIINDWYDDDIENKKIRIGLWTHVVHSTHVFDDNVYMWTHSQPSGNPFTVIINSIYNSIVMRMAWRIVMSSHGLSGMNHFNKFVSMVSYGDDNVLNISQSVIDLFNQQTIAEALESIAHTYTDETKSGEMIKFRSLKDVNFLKRSFVFSEELQRYIAPLEERVIYEMLNWTRNTIDPDEILMMNVETAAREMALHGRNKFNNFVSELRQIENCFRIPPCLLTYPEYLYDMKENSQSFFN</sequence>
<keyword evidence="4" id="KW-0548">Nucleotidyltransferase</keyword>
<evidence type="ECO:0000256" key="8">
    <source>
        <dbReference type="ARBA" id="ARBA00022840"/>
    </source>
</evidence>
<organism evidence="13">
    <name type="scientific">Caledonia beadlet anemone dicistro-like virus 2</name>
    <dbReference type="NCBI Taxonomy" id="2021908"/>
    <lineage>
        <taxon>Viruses</taxon>
        <taxon>Riboviria</taxon>
        <taxon>Orthornavirae</taxon>
        <taxon>Pisuviricota</taxon>
        <taxon>Pisoniviricetes</taxon>
        <taxon>Picornavirales</taxon>
        <taxon>Dicistroviridae</taxon>
    </lineage>
</organism>
<feature type="domain" description="SF3 helicase" evidence="11">
    <location>
        <begin position="503"/>
        <end position="677"/>
    </location>
</feature>
<dbReference type="Pfam" id="PF00680">
    <property type="entry name" value="RdRP_1"/>
    <property type="match status" value="1"/>
</dbReference>
<dbReference type="InterPro" id="IPR043502">
    <property type="entry name" value="DNA/RNA_pol_sf"/>
</dbReference>
<dbReference type="GO" id="GO:0005524">
    <property type="term" value="F:ATP binding"/>
    <property type="evidence" value="ECO:0007669"/>
    <property type="project" value="UniProtKB-KW"/>
</dbReference>
<dbReference type="Gene3D" id="3.30.70.270">
    <property type="match status" value="1"/>
</dbReference>
<dbReference type="GO" id="GO:0039694">
    <property type="term" value="P:viral RNA genome replication"/>
    <property type="evidence" value="ECO:0007669"/>
    <property type="project" value="InterPro"/>
</dbReference>
<evidence type="ECO:0000256" key="6">
    <source>
        <dbReference type="ARBA" id="ARBA00022801"/>
    </source>
</evidence>
<evidence type="ECO:0000259" key="11">
    <source>
        <dbReference type="PROSITE" id="PS51218"/>
    </source>
</evidence>
<dbReference type="InterPro" id="IPR000605">
    <property type="entry name" value="Helicase_SF3_ssDNA/RNA_vir"/>
</dbReference>
<protein>
    <submittedName>
        <fullName evidence="13">Putative ORF1</fullName>
    </submittedName>
</protein>
<keyword evidence="7" id="KW-0788">Thiol protease</keyword>
<dbReference type="GO" id="GO:0003723">
    <property type="term" value="F:RNA binding"/>
    <property type="evidence" value="ECO:0007669"/>
    <property type="project" value="InterPro"/>
</dbReference>
<dbReference type="InterPro" id="IPR043504">
    <property type="entry name" value="Peptidase_S1_PA_chymotrypsin"/>
</dbReference>
<dbReference type="InterPro" id="IPR014759">
    <property type="entry name" value="Helicase_SF3_ssRNA_vir"/>
</dbReference>
<dbReference type="InterPro" id="IPR004004">
    <property type="entry name" value="Helic/Pol/Pept_Calicivir-typ"/>
</dbReference>
<dbReference type="GO" id="GO:0006508">
    <property type="term" value="P:proteolysis"/>
    <property type="evidence" value="ECO:0007669"/>
    <property type="project" value="UniProtKB-KW"/>
</dbReference>
<dbReference type="CDD" id="cd23194">
    <property type="entry name" value="Dicistroviridae_RdRp"/>
    <property type="match status" value="1"/>
</dbReference>
<evidence type="ECO:0000256" key="9">
    <source>
        <dbReference type="ARBA" id="ARBA00022953"/>
    </source>
</evidence>
<keyword evidence="2" id="KW-0645">Protease</keyword>
<dbReference type="GO" id="GO:0004197">
    <property type="term" value="F:cysteine-type endopeptidase activity"/>
    <property type="evidence" value="ECO:0007669"/>
    <property type="project" value="InterPro"/>
</dbReference>
<evidence type="ECO:0000256" key="5">
    <source>
        <dbReference type="ARBA" id="ARBA00022741"/>
    </source>
</evidence>
<dbReference type="InterPro" id="IPR043128">
    <property type="entry name" value="Rev_trsase/Diguanyl_cyclase"/>
</dbReference>
<dbReference type="GO" id="GO:0003724">
    <property type="term" value="F:RNA helicase activity"/>
    <property type="evidence" value="ECO:0007669"/>
    <property type="project" value="InterPro"/>
</dbReference>
<feature type="domain" description="RdRp catalytic" evidence="10">
    <location>
        <begin position="1484"/>
        <end position="1612"/>
    </location>
</feature>
<evidence type="ECO:0000259" key="12">
    <source>
        <dbReference type="PROSITE" id="PS51874"/>
    </source>
</evidence>
<name>A0A221LFB9_9VIRU</name>
<evidence type="ECO:0000256" key="7">
    <source>
        <dbReference type="ARBA" id="ARBA00022807"/>
    </source>
</evidence>
<dbReference type="PROSITE" id="PS50507">
    <property type="entry name" value="RDRP_SSRNA_POS"/>
    <property type="match status" value="1"/>
</dbReference>
<keyword evidence="3" id="KW-0808">Transferase</keyword>
<keyword evidence="9" id="KW-0693">Viral RNA replication</keyword>
<dbReference type="Gene3D" id="2.40.10.10">
    <property type="entry name" value="Trypsin-like serine proteases"/>
    <property type="match status" value="1"/>
</dbReference>
<feature type="domain" description="Peptidase C3" evidence="12">
    <location>
        <begin position="961"/>
        <end position="1196"/>
    </location>
</feature>
<reference evidence="13" key="1">
    <citation type="submission" date="2017-05" db="EMBL/GenBank/DDBJ databases">
        <title>New viruses from a metagenomic survey of invertebrates and Fucus.</title>
        <authorList>
            <person name="Waldron F.M."/>
            <person name="Obbard D.J."/>
        </authorList>
    </citation>
    <scope>NUCLEOTIDE SEQUENCE</scope>
    <source>
        <strain evidence="13">I38</strain>
    </source>
</reference>
<dbReference type="GO" id="GO:0003968">
    <property type="term" value="F:RNA-directed RNA polymerase activity"/>
    <property type="evidence" value="ECO:0007669"/>
    <property type="project" value="UniProtKB-KW"/>
</dbReference>
<keyword evidence="8" id="KW-0067">ATP-binding</keyword>
<evidence type="ECO:0000256" key="1">
    <source>
        <dbReference type="ARBA" id="ARBA00022484"/>
    </source>
</evidence>
<evidence type="ECO:0000256" key="4">
    <source>
        <dbReference type="ARBA" id="ARBA00022695"/>
    </source>
</evidence>
<dbReference type="InterPro" id="IPR024387">
    <property type="entry name" value="Pept_C3G_Picornavir"/>
</dbReference>
<keyword evidence="5" id="KW-0547">Nucleotide-binding</keyword>
<dbReference type="SUPFAM" id="SSF50494">
    <property type="entry name" value="Trypsin-like serine proteases"/>
    <property type="match status" value="1"/>
</dbReference>
<dbReference type="Pfam" id="PF00910">
    <property type="entry name" value="RNA_helicase"/>
    <property type="match status" value="1"/>
</dbReference>
<dbReference type="PRINTS" id="PR00918">
    <property type="entry name" value="CALICVIRUSNS"/>
</dbReference>
<dbReference type="SUPFAM" id="SSF56672">
    <property type="entry name" value="DNA/RNA polymerases"/>
    <property type="match status" value="1"/>
</dbReference>
<accession>A0A221LFB9</accession>
<dbReference type="InterPro" id="IPR044067">
    <property type="entry name" value="PCV_3C_PRO"/>
</dbReference>
<keyword evidence="6" id="KW-0378">Hydrolase</keyword>
<evidence type="ECO:0000313" key="13">
    <source>
        <dbReference type="EMBL" id="ASM93984.1"/>
    </source>
</evidence>
<dbReference type="InterPro" id="IPR009003">
    <property type="entry name" value="Peptidase_S1_PA"/>
</dbReference>
<evidence type="ECO:0000259" key="10">
    <source>
        <dbReference type="PROSITE" id="PS50507"/>
    </source>
</evidence>
<keyword evidence="1" id="KW-0696">RNA-directed RNA polymerase</keyword>
<dbReference type="InterPro" id="IPR001205">
    <property type="entry name" value="RNA-dir_pol_C"/>
</dbReference>
<evidence type="ECO:0000256" key="3">
    <source>
        <dbReference type="ARBA" id="ARBA00022679"/>
    </source>
</evidence>
<proteinExistence type="predicted"/>
<dbReference type="GO" id="GO:0006351">
    <property type="term" value="P:DNA-templated transcription"/>
    <property type="evidence" value="ECO:0007669"/>
    <property type="project" value="InterPro"/>
</dbReference>
<dbReference type="PROSITE" id="PS51218">
    <property type="entry name" value="SF3_HELICASE_2"/>
    <property type="match status" value="1"/>
</dbReference>
<dbReference type="EMBL" id="MF189973">
    <property type="protein sequence ID" value="ASM93984.1"/>
    <property type="molecule type" value="Genomic_RNA"/>
</dbReference>